<dbReference type="EMBL" id="CAXAMM010044528">
    <property type="protein sequence ID" value="CAK9115038.1"/>
    <property type="molecule type" value="Genomic_DNA"/>
</dbReference>
<gene>
    <name evidence="1" type="ORF">SCF082_LOCUS53264</name>
</gene>
<comment type="caution">
    <text evidence="1">The sequence shown here is derived from an EMBL/GenBank/DDBJ whole genome shotgun (WGS) entry which is preliminary data.</text>
</comment>
<name>A0ABP0SRU9_9DINO</name>
<dbReference type="Proteomes" id="UP001642464">
    <property type="component" value="Unassembled WGS sequence"/>
</dbReference>
<accession>A0ABP0SRU9</accession>
<evidence type="ECO:0000313" key="2">
    <source>
        <dbReference type="Proteomes" id="UP001642464"/>
    </source>
</evidence>
<sequence>MPRARRTFVTSRSADSDGDLFRRASREKFTEAQSLLDPLAELWSAAAEFLEVLRFCGEADLWSFDQELCCSKCKDMSEQLEDMLPICMCVELHTRCELLLEILNLAQIFKSQELQEVHWQQLDAMVDKWNLKILQNLRTRLNNKSVMLQDTGPNRHPGPAGEIPLPAHAVCFHVKKWEDLLGNFVGD</sequence>
<evidence type="ECO:0000313" key="1">
    <source>
        <dbReference type="EMBL" id="CAK9115038.1"/>
    </source>
</evidence>
<proteinExistence type="predicted"/>
<organism evidence="1 2">
    <name type="scientific">Durusdinium trenchii</name>
    <dbReference type="NCBI Taxonomy" id="1381693"/>
    <lineage>
        <taxon>Eukaryota</taxon>
        <taxon>Sar</taxon>
        <taxon>Alveolata</taxon>
        <taxon>Dinophyceae</taxon>
        <taxon>Suessiales</taxon>
        <taxon>Symbiodiniaceae</taxon>
        <taxon>Durusdinium</taxon>
    </lineage>
</organism>
<keyword evidence="2" id="KW-1185">Reference proteome</keyword>
<protein>
    <submittedName>
        <fullName evidence="1">Axonemal</fullName>
    </submittedName>
</protein>
<reference evidence="1 2" key="1">
    <citation type="submission" date="2024-02" db="EMBL/GenBank/DDBJ databases">
        <authorList>
            <person name="Chen Y."/>
            <person name="Shah S."/>
            <person name="Dougan E. K."/>
            <person name="Thang M."/>
            <person name="Chan C."/>
        </authorList>
    </citation>
    <scope>NUCLEOTIDE SEQUENCE [LARGE SCALE GENOMIC DNA]</scope>
</reference>